<accession>A0A0D0D9B8</accession>
<dbReference type="AlphaFoldDB" id="A0A0D0D9B8"/>
<evidence type="ECO:0000313" key="2">
    <source>
        <dbReference type="EMBL" id="KIK77034.1"/>
    </source>
</evidence>
<evidence type="ECO:0000313" key="1">
    <source>
        <dbReference type="EMBL" id="KIK76511.1"/>
    </source>
</evidence>
<reference evidence="3" key="2">
    <citation type="submission" date="2015-01" db="EMBL/GenBank/DDBJ databases">
        <title>Evolutionary Origins and Diversification of the Mycorrhizal Mutualists.</title>
        <authorList>
            <consortium name="DOE Joint Genome Institute"/>
            <consortium name="Mycorrhizal Genomics Consortium"/>
            <person name="Kohler A."/>
            <person name="Kuo A."/>
            <person name="Nagy L.G."/>
            <person name="Floudas D."/>
            <person name="Copeland A."/>
            <person name="Barry K.W."/>
            <person name="Cichocki N."/>
            <person name="Veneault-Fourrey C."/>
            <person name="LaButti K."/>
            <person name="Lindquist E.A."/>
            <person name="Lipzen A."/>
            <person name="Lundell T."/>
            <person name="Morin E."/>
            <person name="Murat C."/>
            <person name="Riley R."/>
            <person name="Ohm R."/>
            <person name="Sun H."/>
            <person name="Tunlid A."/>
            <person name="Henrissat B."/>
            <person name="Grigoriev I.V."/>
            <person name="Hibbett D.S."/>
            <person name="Martin F."/>
        </authorList>
    </citation>
    <scope>NUCLEOTIDE SEQUENCE [LARGE SCALE GENOMIC DNA]</scope>
    <source>
        <strain evidence="3">Ve08.2h10</strain>
    </source>
</reference>
<protein>
    <submittedName>
        <fullName evidence="1">Unplaced genomic scaffold scaffold_2625, whole genome shotgun sequence</fullName>
    </submittedName>
</protein>
<dbReference type="Proteomes" id="UP000054538">
    <property type="component" value="Unassembled WGS sequence"/>
</dbReference>
<dbReference type="EMBL" id="KN827174">
    <property type="protein sequence ID" value="KIK77034.1"/>
    <property type="molecule type" value="Genomic_DNA"/>
</dbReference>
<proteinExistence type="predicted"/>
<reference evidence="2 3" key="1">
    <citation type="submission" date="2014-04" db="EMBL/GenBank/DDBJ databases">
        <authorList>
            <consortium name="DOE Joint Genome Institute"/>
            <person name="Kuo A."/>
            <person name="Kohler A."/>
            <person name="Jargeat P."/>
            <person name="Nagy L.G."/>
            <person name="Floudas D."/>
            <person name="Copeland A."/>
            <person name="Barry K.W."/>
            <person name="Cichocki N."/>
            <person name="Veneault-Fourrey C."/>
            <person name="LaButti K."/>
            <person name="Lindquist E.A."/>
            <person name="Lipzen A."/>
            <person name="Lundell T."/>
            <person name="Morin E."/>
            <person name="Murat C."/>
            <person name="Sun H."/>
            <person name="Tunlid A."/>
            <person name="Henrissat B."/>
            <person name="Grigoriev I.V."/>
            <person name="Hibbett D.S."/>
            <person name="Martin F."/>
            <person name="Nordberg H.P."/>
            <person name="Cantor M.N."/>
            <person name="Hua S.X."/>
        </authorList>
    </citation>
    <scope>NUCLEOTIDE SEQUENCE [LARGE SCALE GENOMIC DNA]</scope>
    <source>
        <strain evidence="2 3">Ve08.2h10</strain>
    </source>
</reference>
<feature type="non-terminal residue" evidence="2">
    <location>
        <position position="99"/>
    </location>
</feature>
<sequence>FPQGRHFKQWTGNDSKALMKVYLPAIKGHVPNDVICAFRTFLEFCYLVQWNVITEGTLNAIQDALDCFHQYCEVFRETGVVLTFSLPCQHSMKHYVKIL</sequence>
<gene>
    <name evidence="1" type="ORF">PAXRUDRAFT_54808</name>
    <name evidence="2" type="ORF">PAXRUDRAFT_79558</name>
</gene>
<dbReference type="EMBL" id="KN827447">
    <property type="protein sequence ID" value="KIK76511.1"/>
    <property type="molecule type" value="Genomic_DNA"/>
</dbReference>
<feature type="non-terminal residue" evidence="2">
    <location>
        <position position="1"/>
    </location>
</feature>
<dbReference type="OrthoDB" id="3199698at2759"/>
<keyword evidence="3" id="KW-1185">Reference proteome</keyword>
<organism evidence="2 3">
    <name type="scientific">Paxillus rubicundulus Ve08.2h10</name>
    <dbReference type="NCBI Taxonomy" id="930991"/>
    <lineage>
        <taxon>Eukaryota</taxon>
        <taxon>Fungi</taxon>
        <taxon>Dikarya</taxon>
        <taxon>Basidiomycota</taxon>
        <taxon>Agaricomycotina</taxon>
        <taxon>Agaricomycetes</taxon>
        <taxon>Agaricomycetidae</taxon>
        <taxon>Boletales</taxon>
        <taxon>Paxilineae</taxon>
        <taxon>Paxillaceae</taxon>
        <taxon>Paxillus</taxon>
    </lineage>
</organism>
<dbReference type="HOGENOM" id="CLU_181928_0_0_1"/>
<name>A0A0D0D9B8_9AGAM</name>
<evidence type="ECO:0000313" key="3">
    <source>
        <dbReference type="Proteomes" id="UP000054538"/>
    </source>
</evidence>
<reference evidence="2" key="3">
    <citation type="submission" date="2015-02" db="EMBL/GenBank/DDBJ databases">
        <title>Evolutionary Origins and Diversification of the Mycorrhizal Mutualists.</title>
        <authorList>
            <consortium name="DOE Joint Genome Institute"/>
            <consortium name="Mycorrhizal Genomics Consortium"/>
            <person name="Kohler A."/>
            <person name="Kuo A."/>
            <person name="Nagy L.G."/>
            <person name="Floudas D."/>
            <person name="Copeland A."/>
            <person name="Barry K.W."/>
            <person name="Cichocki N."/>
            <person name="Veneault-Fourrey C."/>
            <person name="LaButti K."/>
            <person name="Lindquist E.A."/>
            <person name="Lipzen A."/>
            <person name="Lundell T."/>
            <person name="Morin E."/>
            <person name="Murat C."/>
            <person name="Riley R."/>
            <person name="Ohm R."/>
            <person name="Sun H."/>
            <person name="Tunlid A."/>
            <person name="Henrissat B."/>
            <person name="Grigoriev I.V."/>
            <person name="Hibbett D.S."/>
            <person name="Martin F."/>
        </authorList>
    </citation>
    <scope>NUCLEOTIDE SEQUENCE</scope>
    <source>
        <strain evidence="2 3">Ve08.2h10</strain>
    </source>
</reference>